<sequence length="237" mass="26040">MGVHAVRLAGVSPMVGHGTVVVTGNRTMGLLCAALSCAKSAREVVLVDVNKDRRTFESKWPGAGCDAARAASAEIRIFESRIDVDAVVNVRLLKLECELKDGADIVFEALGVSSAAAIGVYVLRMGNARVRIGLSKKPLMSGFHRGIERERDSSPLCIQVQWRRFRSCDRLIGREMAGPVKELISEVHNFERYEDAWKATRDGHARRERYKESYQSLKNQAYGSAGATDERGRSGSS</sequence>
<reference evidence="7 8" key="1">
    <citation type="journal article" date="2023" name="Res Sq">
        <title>Genomic and morphological characterization of Knufia obscura isolated from the Mars 2020 spacecraft assembly facility.</title>
        <authorList>
            <person name="Chander A.M."/>
            <person name="Teixeira M.M."/>
            <person name="Singh N.K."/>
            <person name="Williams M.P."/>
            <person name="Parker C.W."/>
            <person name="Leo P."/>
            <person name="Stajich J.E."/>
            <person name="Torok T."/>
            <person name="Tighe S."/>
            <person name="Mason C.E."/>
            <person name="Venkateswaran K."/>
        </authorList>
    </citation>
    <scope>NUCLEOTIDE SEQUENCE [LARGE SCALE GENOMIC DNA]</scope>
    <source>
        <strain evidence="7 8">CCFEE 5817</strain>
    </source>
</reference>
<evidence type="ECO:0000256" key="3">
    <source>
        <dbReference type="ARBA" id="ARBA00022723"/>
    </source>
</evidence>
<feature type="compositionally biased region" description="Basic and acidic residues" evidence="6">
    <location>
        <begin position="228"/>
        <end position="237"/>
    </location>
</feature>
<keyword evidence="8" id="KW-1185">Reference proteome</keyword>
<dbReference type="GeneID" id="89996644"/>
<evidence type="ECO:0008006" key="9">
    <source>
        <dbReference type="Google" id="ProtNLM"/>
    </source>
</evidence>
<dbReference type="RefSeq" id="XP_064732004.1">
    <property type="nucleotide sequence ID" value="XM_064871624.1"/>
</dbReference>
<keyword evidence="4" id="KW-0862">Zinc</keyword>
<evidence type="ECO:0000256" key="6">
    <source>
        <dbReference type="SAM" id="MobiDB-lite"/>
    </source>
</evidence>
<evidence type="ECO:0000256" key="1">
    <source>
        <dbReference type="ARBA" id="ARBA00001947"/>
    </source>
</evidence>
<evidence type="ECO:0000256" key="2">
    <source>
        <dbReference type="ARBA" id="ARBA00008072"/>
    </source>
</evidence>
<comment type="caution">
    <text evidence="7">The sequence shown here is derived from an EMBL/GenBank/DDBJ whole genome shotgun (WGS) entry which is preliminary data.</text>
</comment>
<dbReference type="InterPro" id="IPR036291">
    <property type="entry name" value="NAD(P)-bd_dom_sf"/>
</dbReference>
<feature type="compositionally biased region" description="Polar residues" evidence="6">
    <location>
        <begin position="213"/>
        <end position="222"/>
    </location>
</feature>
<dbReference type="EMBL" id="JAVHJV010000003">
    <property type="protein sequence ID" value="KAK5943914.1"/>
    <property type="molecule type" value="Genomic_DNA"/>
</dbReference>
<dbReference type="Proteomes" id="UP001334248">
    <property type="component" value="Unassembled WGS sequence"/>
</dbReference>
<dbReference type="PANTHER" id="PTHR43161:SF9">
    <property type="entry name" value="SORBITOL DEHYDROGENASE"/>
    <property type="match status" value="1"/>
</dbReference>
<keyword evidence="3" id="KW-0479">Metal-binding</keyword>
<dbReference type="Gene3D" id="3.40.50.720">
    <property type="entry name" value="NAD(P)-binding Rossmann-like Domain"/>
    <property type="match status" value="1"/>
</dbReference>
<organism evidence="7 8">
    <name type="scientific">Knufia obscura</name>
    <dbReference type="NCBI Taxonomy" id="1635080"/>
    <lineage>
        <taxon>Eukaryota</taxon>
        <taxon>Fungi</taxon>
        <taxon>Dikarya</taxon>
        <taxon>Ascomycota</taxon>
        <taxon>Pezizomycotina</taxon>
        <taxon>Eurotiomycetes</taxon>
        <taxon>Chaetothyriomycetidae</taxon>
        <taxon>Chaetothyriales</taxon>
        <taxon>Trichomeriaceae</taxon>
        <taxon>Knufia</taxon>
    </lineage>
</organism>
<dbReference type="Gene3D" id="3.90.180.10">
    <property type="entry name" value="Medium-chain alcohol dehydrogenases, catalytic domain"/>
    <property type="match status" value="1"/>
</dbReference>
<dbReference type="SUPFAM" id="SSF51735">
    <property type="entry name" value="NAD(P)-binding Rossmann-fold domains"/>
    <property type="match status" value="1"/>
</dbReference>
<evidence type="ECO:0000256" key="4">
    <source>
        <dbReference type="ARBA" id="ARBA00022833"/>
    </source>
</evidence>
<comment type="cofactor">
    <cofactor evidence="1">
        <name>Zn(2+)</name>
        <dbReference type="ChEBI" id="CHEBI:29105"/>
    </cofactor>
</comment>
<protein>
    <recommendedName>
        <fullName evidence="9">Alcohol dehydrogenase-like C-terminal domain-containing protein</fullName>
    </recommendedName>
</protein>
<comment type="similarity">
    <text evidence="2">Belongs to the zinc-containing alcohol dehydrogenase family.</text>
</comment>
<gene>
    <name evidence="7" type="ORF">PMZ80_003195</name>
</gene>
<keyword evidence="5" id="KW-0560">Oxidoreductase</keyword>
<name>A0ABR0RV47_9EURO</name>
<evidence type="ECO:0000256" key="5">
    <source>
        <dbReference type="ARBA" id="ARBA00023002"/>
    </source>
</evidence>
<dbReference type="PANTHER" id="PTHR43161">
    <property type="entry name" value="SORBITOL DEHYDROGENASE"/>
    <property type="match status" value="1"/>
</dbReference>
<feature type="compositionally biased region" description="Basic and acidic residues" evidence="6">
    <location>
        <begin position="202"/>
        <end position="212"/>
    </location>
</feature>
<feature type="region of interest" description="Disordered" evidence="6">
    <location>
        <begin position="202"/>
        <end position="237"/>
    </location>
</feature>
<proteinExistence type="inferred from homology"/>
<evidence type="ECO:0000313" key="8">
    <source>
        <dbReference type="Proteomes" id="UP001334248"/>
    </source>
</evidence>
<accession>A0ABR0RV47</accession>
<evidence type="ECO:0000313" key="7">
    <source>
        <dbReference type="EMBL" id="KAK5943914.1"/>
    </source>
</evidence>